<dbReference type="Proteomes" id="UP001157502">
    <property type="component" value="Chromosome 26"/>
</dbReference>
<comment type="caution">
    <text evidence="1">The sequence shown here is derived from an EMBL/GenBank/DDBJ whole genome shotgun (WGS) entry which is preliminary data.</text>
</comment>
<reference evidence="1" key="1">
    <citation type="submission" date="2021-05" db="EMBL/GenBank/DDBJ databases">
        <authorList>
            <person name="Pan Q."/>
            <person name="Jouanno E."/>
            <person name="Zahm M."/>
            <person name="Klopp C."/>
            <person name="Cabau C."/>
            <person name="Louis A."/>
            <person name="Berthelot C."/>
            <person name="Parey E."/>
            <person name="Roest Crollius H."/>
            <person name="Montfort J."/>
            <person name="Robinson-Rechavi M."/>
            <person name="Bouchez O."/>
            <person name="Lampietro C."/>
            <person name="Lopez Roques C."/>
            <person name="Donnadieu C."/>
            <person name="Postlethwait J."/>
            <person name="Bobe J."/>
            <person name="Dillon D."/>
            <person name="Chandos A."/>
            <person name="von Hippel F."/>
            <person name="Guiguen Y."/>
        </authorList>
    </citation>
    <scope>NUCLEOTIDE SEQUENCE</scope>
    <source>
        <strain evidence="1">YG-Jan2019</strain>
    </source>
</reference>
<name>A0ACC2FJ01_DALPE</name>
<accession>A0ACC2FJ01</accession>
<proteinExistence type="predicted"/>
<protein>
    <submittedName>
        <fullName evidence="1">Uncharacterized protein</fullName>
    </submittedName>
</protein>
<organism evidence="1 2">
    <name type="scientific">Dallia pectoralis</name>
    <name type="common">Alaska blackfish</name>
    <dbReference type="NCBI Taxonomy" id="75939"/>
    <lineage>
        <taxon>Eukaryota</taxon>
        <taxon>Metazoa</taxon>
        <taxon>Chordata</taxon>
        <taxon>Craniata</taxon>
        <taxon>Vertebrata</taxon>
        <taxon>Euteleostomi</taxon>
        <taxon>Actinopterygii</taxon>
        <taxon>Neopterygii</taxon>
        <taxon>Teleostei</taxon>
        <taxon>Protacanthopterygii</taxon>
        <taxon>Esociformes</taxon>
        <taxon>Umbridae</taxon>
        <taxon>Dallia</taxon>
    </lineage>
</organism>
<dbReference type="EMBL" id="CM055753">
    <property type="protein sequence ID" value="KAJ7991356.1"/>
    <property type="molecule type" value="Genomic_DNA"/>
</dbReference>
<sequence length="99" mass="11156">MPGLFTPSTPSCDHWAQETKSRRVCRACESEQQNPNPGNPGSAKFTDFHRLLESMSMPPERQAHPREGVLQIPLLYGKTLWQPFCPHAGFIHGSFHSLL</sequence>
<evidence type="ECO:0000313" key="1">
    <source>
        <dbReference type="EMBL" id="KAJ7991356.1"/>
    </source>
</evidence>
<keyword evidence="2" id="KW-1185">Reference proteome</keyword>
<evidence type="ECO:0000313" key="2">
    <source>
        <dbReference type="Proteomes" id="UP001157502"/>
    </source>
</evidence>
<gene>
    <name evidence="1" type="ORF">DPEC_G00282960</name>
</gene>